<dbReference type="EC" id="5.1.99.8" evidence="6"/>
<comment type="function">
    <text evidence="16">Catalyzes the conversion of 7,8-dihydroneopterin to 6-hydroxymethyl-7,8-dihydropterin. Can use L-threo-dihydroneopterin and D-erythro-dihydroneopterin as substrates for the formation of 6-hydroxymethyldihydropterin, but it can also catalyze the epimerization of carbon 2' of dihydroneopterin to dihydromonapterin at appreciable velocity.</text>
</comment>
<protein>
    <recommendedName>
        <fullName evidence="8">Dihydroneopterin aldolase</fullName>
        <ecNumber evidence="7">4.1.2.25</ecNumber>
        <ecNumber evidence="6">5.1.99.8</ecNumber>
    </recommendedName>
    <alternativeName>
        <fullName evidence="13">7,8-dihydroneopterin 2'-epimerase</fullName>
    </alternativeName>
    <alternativeName>
        <fullName evidence="15">7,8-dihydroneopterin aldolase</fullName>
    </alternativeName>
    <alternativeName>
        <fullName evidence="12">7,8-dihydroneopterin epimerase</fullName>
    </alternativeName>
    <alternativeName>
        <fullName evidence="14">Dihydroneopterin epimerase</fullName>
    </alternativeName>
</protein>
<dbReference type="Proteomes" id="UP000242753">
    <property type="component" value="Chromosome I"/>
</dbReference>
<feature type="domain" description="Dihydroneopterin aldolase/epimerase" evidence="17">
    <location>
        <begin position="4"/>
        <end position="113"/>
    </location>
</feature>
<gene>
    <name evidence="18" type="primary">folB</name>
    <name evidence="18" type="ORF">WEOB_074</name>
</gene>
<evidence type="ECO:0000256" key="1">
    <source>
        <dbReference type="ARBA" id="ARBA00000693"/>
    </source>
</evidence>
<evidence type="ECO:0000256" key="14">
    <source>
        <dbReference type="ARBA" id="ARBA00032109"/>
    </source>
</evidence>
<evidence type="ECO:0000256" key="3">
    <source>
        <dbReference type="ARBA" id="ARBA00005013"/>
    </source>
</evidence>
<dbReference type="FunFam" id="3.30.1130.10:FF:000002">
    <property type="entry name" value="7,8-dihydroneopterin aldolase"/>
    <property type="match status" value="1"/>
</dbReference>
<dbReference type="InterPro" id="IPR006157">
    <property type="entry name" value="FolB_dom"/>
</dbReference>
<dbReference type="Pfam" id="PF02152">
    <property type="entry name" value="FolB"/>
    <property type="match status" value="1"/>
</dbReference>
<sequence>MDILFIKKLTILSYIGIYEWEKKHLQKITIDIKIRINNTKKNKNNTKKFINYINIVNTIMLFMKNKHFYLIEDVAEKIATMLIKKFQLSWLQLKISKPSAIPQAKNVSYLITRKYTNINNIYNYNLSKIKK</sequence>
<organism evidence="18 19">
    <name type="scientific">Candidatus Westeberhardia cardiocondylae</name>
    <dbReference type="NCBI Taxonomy" id="1594731"/>
    <lineage>
        <taxon>Bacteria</taxon>
        <taxon>Pseudomonadati</taxon>
        <taxon>Pseudomonadota</taxon>
        <taxon>Gammaproteobacteria</taxon>
        <taxon>Enterobacterales</taxon>
        <taxon>Enterobacteriaceae</taxon>
        <taxon>ant endosymbionts</taxon>
        <taxon>Candidatus Westeberhardia</taxon>
    </lineage>
</organism>
<keyword evidence="19" id="KW-1185">Reference proteome</keyword>
<dbReference type="InterPro" id="IPR043133">
    <property type="entry name" value="GTP-CH-I_C/QueF"/>
</dbReference>
<dbReference type="PANTHER" id="PTHR42844">
    <property type="entry name" value="DIHYDRONEOPTERIN ALDOLASE 1-RELATED"/>
    <property type="match status" value="1"/>
</dbReference>
<evidence type="ECO:0000259" key="17">
    <source>
        <dbReference type="SMART" id="SM00905"/>
    </source>
</evidence>
<evidence type="ECO:0000256" key="10">
    <source>
        <dbReference type="ARBA" id="ARBA00023235"/>
    </source>
</evidence>
<dbReference type="EC" id="4.1.2.25" evidence="7"/>
<evidence type="ECO:0000256" key="13">
    <source>
        <dbReference type="ARBA" id="ARBA00031101"/>
    </source>
</evidence>
<dbReference type="NCBIfam" id="TIGR00526">
    <property type="entry name" value="folB_dom"/>
    <property type="match status" value="1"/>
</dbReference>
<dbReference type="KEGG" id="wca:WEOB_074"/>
<evidence type="ECO:0000256" key="15">
    <source>
        <dbReference type="ARBA" id="ARBA00032903"/>
    </source>
</evidence>
<dbReference type="STRING" id="1594731.WEOB_074"/>
<evidence type="ECO:0000256" key="12">
    <source>
        <dbReference type="ARBA" id="ARBA00029947"/>
    </source>
</evidence>
<comment type="pathway">
    <text evidence="3">Cofactor biosynthesis; tetrahydrofolate biosynthesis; 2-amino-4-hydroxy-6-hydroxymethyl-7,8-dihydropteridine diphosphate from 7,8-dihydroneopterin triphosphate: step 3/4.</text>
</comment>
<dbReference type="Gene3D" id="3.30.1130.10">
    <property type="match status" value="1"/>
</dbReference>
<evidence type="ECO:0000256" key="7">
    <source>
        <dbReference type="ARBA" id="ARBA00013043"/>
    </source>
</evidence>
<comment type="similarity">
    <text evidence="4">Belongs to the DHNA family.</text>
</comment>
<comment type="catalytic activity">
    <reaction evidence="1">
        <text>7,8-dihydroneopterin = 7,8-dihydromonapterin</text>
        <dbReference type="Rhea" id="RHEA:45328"/>
        <dbReference type="ChEBI" id="CHEBI:17001"/>
        <dbReference type="ChEBI" id="CHEBI:71175"/>
        <dbReference type="EC" id="5.1.99.8"/>
    </reaction>
</comment>
<keyword evidence="10" id="KW-0413">Isomerase</keyword>
<evidence type="ECO:0000256" key="8">
    <source>
        <dbReference type="ARBA" id="ARBA00018285"/>
    </source>
</evidence>
<evidence type="ECO:0000256" key="4">
    <source>
        <dbReference type="ARBA" id="ARBA00005708"/>
    </source>
</evidence>
<dbReference type="EMBL" id="LN774881">
    <property type="protein sequence ID" value="CEN32033.1"/>
    <property type="molecule type" value="Genomic_DNA"/>
</dbReference>
<keyword evidence="11 18" id="KW-0456">Lyase</keyword>
<reference evidence="19" key="1">
    <citation type="submission" date="2015-01" db="EMBL/GenBank/DDBJ databases">
        <authorList>
            <person name="Manzano-Marin A."/>
            <person name="Manzano-Marin A."/>
        </authorList>
    </citation>
    <scope>NUCLEOTIDE SEQUENCE [LARGE SCALE GENOMIC DNA]</scope>
    <source>
        <strain evidence="19">obscurior</strain>
    </source>
</reference>
<dbReference type="PANTHER" id="PTHR42844:SF1">
    <property type="entry name" value="DIHYDRONEOPTERIN ALDOLASE 1-RELATED"/>
    <property type="match status" value="1"/>
</dbReference>
<comment type="subunit">
    <text evidence="5">Homooctamer.</text>
</comment>
<dbReference type="AlphaFoldDB" id="A0A0H5BWL0"/>
<evidence type="ECO:0000256" key="16">
    <source>
        <dbReference type="ARBA" id="ARBA00059496"/>
    </source>
</evidence>
<dbReference type="GO" id="GO:0005737">
    <property type="term" value="C:cytoplasm"/>
    <property type="evidence" value="ECO:0007669"/>
    <property type="project" value="TreeGrafter"/>
</dbReference>
<dbReference type="InterPro" id="IPR006156">
    <property type="entry name" value="Dihydroneopterin_aldolase"/>
</dbReference>
<accession>A0A0H5BWL0</accession>
<evidence type="ECO:0000313" key="19">
    <source>
        <dbReference type="Proteomes" id="UP000242753"/>
    </source>
</evidence>
<dbReference type="SUPFAM" id="SSF55620">
    <property type="entry name" value="Tetrahydrobiopterin biosynthesis enzymes-like"/>
    <property type="match status" value="1"/>
</dbReference>
<proteinExistence type="inferred from homology"/>
<name>A0A0H5BWL0_9ENTR</name>
<evidence type="ECO:0000313" key="18">
    <source>
        <dbReference type="EMBL" id="CEN32033.1"/>
    </source>
</evidence>
<dbReference type="SMART" id="SM00905">
    <property type="entry name" value="FolB"/>
    <property type="match status" value="1"/>
</dbReference>
<keyword evidence="9" id="KW-0289">Folate biosynthesis</keyword>
<dbReference type="GO" id="GO:0016853">
    <property type="term" value="F:isomerase activity"/>
    <property type="evidence" value="ECO:0007669"/>
    <property type="project" value="UniProtKB-KW"/>
</dbReference>
<evidence type="ECO:0000256" key="2">
    <source>
        <dbReference type="ARBA" id="ARBA00001353"/>
    </source>
</evidence>
<evidence type="ECO:0000256" key="9">
    <source>
        <dbReference type="ARBA" id="ARBA00022909"/>
    </source>
</evidence>
<evidence type="ECO:0000256" key="6">
    <source>
        <dbReference type="ARBA" id="ARBA00012234"/>
    </source>
</evidence>
<dbReference type="GO" id="GO:0046656">
    <property type="term" value="P:folic acid biosynthetic process"/>
    <property type="evidence" value="ECO:0007669"/>
    <property type="project" value="UniProtKB-KW"/>
</dbReference>
<evidence type="ECO:0000256" key="5">
    <source>
        <dbReference type="ARBA" id="ARBA00011823"/>
    </source>
</evidence>
<comment type="catalytic activity">
    <reaction evidence="2">
        <text>7,8-dihydroneopterin = 6-hydroxymethyl-7,8-dihydropterin + glycolaldehyde</text>
        <dbReference type="Rhea" id="RHEA:10540"/>
        <dbReference type="ChEBI" id="CHEBI:17001"/>
        <dbReference type="ChEBI" id="CHEBI:17071"/>
        <dbReference type="ChEBI" id="CHEBI:44841"/>
        <dbReference type="EC" id="4.1.2.25"/>
    </reaction>
</comment>
<dbReference type="GO" id="GO:0004150">
    <property type="term" value="F:dihydroneopterin aldolase activity"/>
    <property type="evidence" value="ECO:0007669"/>
    <property type="project" value="UniProtKB-EC"/>
</dbReference>
<dbReference type="RefSeq" id="WP_281263938.1">
    <property type="nucleotide sequence ID" value="NZ_LN774881.1"/>
</dbReference>
<evidence type="ECO:0000256" key="11">
    <source>
        <dbReference type="ARBA" id="ARBA00023239"/>
    </source>
</evidence>